<organism evidence="1 2">
    <name type="scientific">Chryseobacterium oryctis</name>
    <dbReference type="NCBI Taxonomy" id="2952618"/>
    <lineage>
        <taxon>Bacteria</taxon>
        <taxon>Pseudomonadati</taxon>
        <taxon>Bacteroidota</taxon>
        <taxon>Flavobacteriia</taxon>
        <taxon>Flavobacteriales</taxon>
        <taxon>Weeksellaceae</taxon>
        <taxon>Chryseobacterium group</taxon>
        <taxon>Chryseobacterium</taxon>
    </lineage>
</organism>
<evidence type="ECO:0000313" key="2">
    <source>
        <dbReference type="Proteomes" id="UP001163719"/>
    </source>
</evidence>
<gene>
    <name evidence="1" type="ORF">OH806_02395</name>
</gene>
<dbReference type="EMBL" id="JAPDHV010000001">
    <property type="protein sequence ID" value="MCW3160120.1"/>
    <property type="molecule type" value="Genomic_DNA"/>
</dbReference>
<accession>A0ABT3HKF0</accession>
<keyword evidence="2" id="KW-1185">Reference proteome</keyword>
<dbReference type="RefSeq" id="WP_264742081.1">
    <property type="nucleotide sequence ID" value="NZ_JAPDHV010000001.1"/>
</dbReference>
<name>A0ABT3HKF0_9FLAO</name>
<evidence type="ECO:0000313" key="1">
    <source>
        <dbReference type="EMBL" id="MCW3160120.1"/>
    </source>
</evidence>
<sequence length="165" mass="19129">MKTEISKLFIFSFLFFCFFSFAQEKGIVKLLNNAISRDLKIEVDNNYFEDKLRVVTAYKIDNDVLSVEFEVKKSVGSYVEKREVSISDILFIGKDINVIFGTKENAVKVTRTRIEDGGYKQKEESSSDLFFTGIRNMKNNETLGESLKKVFKKAGYAVELKYWYD</sequence>
<comment type="caution">
    <text evidence="1">The sequence shown here is derived from an EMBL/GenBank/DDBJ whole genome shotgun (WGS) entry which is preliminary data.</text>
</comment>
<protein>
    <recommendedName>
        <fullName evidence="3">DUF4468 domain-containing protein</fullName>
    </recommendedName>
</protein>
<reference evidence="1" key="1">
    <citation type="submission" date="2022-10" db="EMBL/GenBank/DDBJ databases">
        <title>Chryseobacterium babae sp. nov. isolated from the gut of the beetle Oryctes rhinoceros, and Chryseobacterium kimseyorum sp. nov., isolated from a stick insect rearing cage.</title>
        <authorList>
            <person name="Shelomi M."/>
            <person name="Han C.-J."/>
            <person name="Chen W.-M."/>
            <person name="Chen H.-K."/>
            <person name="Liaw S.-J."/>
            <person name="Muhle E."/>
            <person name="Clermont D."/>
        </authorList>
    </citation>
    <scope>NUCLEOTIDE SEQUENCE</scope>
    <source>
        <strain evidence="1">WLa1L2M3</strain>
    </source>
</reference>
<dbReference type="Proteomes" id="UP001163719">
    <property type="component" value="Unassembled WGS sequence"/>
</dbReference>
<proteinExistence type="predicted"/>
<evidence type="ECO:0008006" key="3">
    <source>
        <dbReference type="Google" id="ProtNLM"/>
    </source>
</evidence>